<dbReference type="PANTHER" id="PTHR40077:SF1">
    <property type="entry name" value="MEMBRANE PROTEIN"/>
    <property type="match status" value="1"/>
</dbReference>
<evidence type="ECO:0000256" key="4">
    <source>
        <dbReference type="ARBA" id="ARBA00022989"/>
    </source>
</evidence>
<name>A0A1N6Z1C6_9BACT</name>
<organism evidence="8 9">
    <name type="scientific">Pontibacter lucknowensis</name>
    <dbReference type="NCBI Taxonomy" id="1077936"/>
    <lineage>
        <taxon>Bacteria</taxon>
        <taxon>Pseudomonadati</taxon>
        <taxon>Bacteroidota</taxon>
        <taxon>Cytophagia</taxon>
        <taxon>Cytophagales</taxon>
        <taxon>Hymenobacteraceae</taxon>
        <taxon>Pontibacter</taxon>
    </lineage>
</organism>
<evidence type="ECO:0000313" key="9">
    <source>
        <dbReference type="Proteomes" id="UP000185924"/>
    </source>
</evidence>
<dbReference type="AlphaFoldDB" id="A0A1N6Z1C6"/>
<gene>
    <name evidence="8" type="ORF">SAMN05421545_2683</name>
</gene>
<dbReference type="NCBIfam" id="TIGR03954">
    <property type="entry name" value="integ_memb_HG"/>
    <property type="match status" value="1"/>
</dbReference>
<feature type="domain" description="DUF3817" evidence="7">
    <location>
        <begin position="6"/>
        <end position="91"/>
    </location>
</feature>
<evidence type="ECO:0000256" key="2">
    <source>
        <dbReference type="ARBA" id="ARBA00022475"/>
    </source>
</evidence>
<comment type="subcellular location">
    <subcellularLocation>
        <location evidence="1">Cell membrane</location>
        <topology evidence="1">Multi-pass membrane protein</topology>
    </subcellularLocation>
</comment>
<dbReference type="Pfam" id="PF12823">
    <property type="entry name" value="DUF3817"/>
    <property type="match status" value="1"/>
</dbReference>
<dbReference type="InterPro" id="IPR023845">
    <property type="entry name" value="DUF3817_TM"/>
</dbReference>
<dbReference type="RefSeq" id="WP_007652945.1">
    <property type="nucleotide sequence ID" value="NZ_FTNM01000004.1"/>
</dbReference>
<evidence type="ECO:0000256" key="3">
    <source>
        <dbReference type="ARBA" id="ARBA00022692"/>
    </source>
</evidence>
<dbReference type="Proteomes" id="UP000185924">
    <property type="component" value="Unassembled WGS sequence"/>
</dbReference>
<keyword evidence="3 6" id="KW-0812">Transmembrane</keyword>
<evidence type="ECO:0000256" key="1">
    <source>
        <dbReference type="ARBA" id="ARBA00004651"/>
    </source>
</evidence>
<dbReference type="STRING" id="1077936.SAMN05421545_2683"/>
<keyword evidence="5 6" id="KW-0472">Membrane</keyword>
<evidence type="ECO:0000256" key="6">
    <source>
        <dbReference type="SAM" id="Phobius"/>
    </source>
</evidence>
<protein>
    <submittedName>
        <fullName evidence="8">Integral membrane protein</fullName>
    </submittedName>
</protein>
<proteinExistence type="predicted"/>
<feature type="transmembrane region" description="Helical" evidence="6">
    <location>
        <begin position="12"/>
        <end position="31"/>
    </location>
</feature>
<evidence type="ECO:0000256" key="5">
    <source>
        <dbReference type="ARBA" id="ARBA00023136"/>
    </source>
</evidence>
<dbReference type="GO" id="GO:0005886">
    <property type="term" value="C:plasma membrane"/>
    <property type="evidence" value="ECO:0007669"/>
    <property type="project" value="UniProtKB-SubCell"/>
</dbReference>
<dbReference type="OrthoDB" id="1121311at2"/>
<accession>A0A1N6Z1C6</accession>
<evidence type="ECO:0000313" key="8">
    <source>
        <dbReference type="EMBL" id="SIR20626.1"/>
    </source>
</evidence>
<sequence length="109" mass="12305">MRTPISRLRTIGIYEGISYLLLLGIAMPLKYMAGMPEMVKYTGWAHGVLFVLYMVSVLEVTLTHNWSIKKVAAAVIASLLPFGPFILDKKLLKEEENRKEKPAKQKQVA</sequence>
<keyword evidence="4 6" id="KW-1133">Transmembrane helix</keyword>
<keyword evidence="2" id="KW-1003">Cell membrane</keyword>
<evidence type="ECO:0000259" key="7">
    <source>
        <dbReference type="Pfam" id="PF12823"/>
    </source>
</evidence>
<dbReference type="PANTHER" id="PTHR40077">
    <property type="entry name" value="MEMBRANE PROTEIN-RELATED"/>
    <property type="match status" value="1"/>
</dbReference>
<reference evidence="9" key="1">
    <citation type="submission" date="2017-01" db="EMBL/GenBank/DDBJ databases">
        <authorList>
            <person name="Varghese N."/>
            <person name="Submissions S."/>
        </authorList>
    </citation>
    <scope>NUCLEOTIDE SEQUENCE [LARGE SCALE GENOMIC DNA]</scope>
    <source>
        <strain evidence="9">DM9</strain>
    </source>
</reference>
<dbReference type="EMBL" id="FTNM01000004">
    <property type="protein sequence ID" value="SIR20626.1"/>
    <property type="molecule type" value="Genomic_DNA"/>
</dbReference>
<feature type="transmembrane region" description="Helical" evidence="6">
    <location>
        <begin position="43"/>
        <end position="62"/>
    </location>
</feature>
<keyword evidence="9" id="KW-1185">Reference proteome</keyword>